<keyword evidence="4" id="KW-1185">Reference proteome</keyword>
<sequence length="124" mass="13343">MKGILLMLFASICLLLANATSQAHPRPDHPAHATEFVDSVAIPQPAMLIVADSVSYRLVATGAQQARDIERPAGGTTARVPAAVVVAPPNRKDSLSQGNSMTLSEAKRQLRPDPGRQRKGYNYR</sequence>
<name>A0ABW2U6Y3_9BACT</name>
<keyword evidence="2" id="KW-0732">Signal</keyword>
<feature type="compositionally biased region" description="Low complexity" evidence="1">
    <location>
        <begin position="72"/>
        <end position="89"/>
    </location>
</feature>
<dbReference type="Proteomes" id="UP001596513">
    <property type="component" value="Unassembled WGS sequence"/>
</dbReference>
<feature type="chain" id="PRO_5047540906" evidence="2">
    <location>
        <begin position="24"/>
        <end position="124"/>
    </location>
</feature>
<organism evidence="3 4">
    <name type="scientific">Hymenobacter humi</name>
    <dbReference type="NCBI Taxonomy" id="1411620"/>
    <lineage>
        <taxon>Bacteria</taxon>
        <taxon>Pseudomonadati</taxon>
        <taxon>Bacteroidota</taxon>
        <taxon>Cytophagia</taxon>
        <taxon>Cytophagales</taxon>
        <taxon>Hymenobacteraceae</taxon>
        <taxon>Hymenobacter</taxon>
    </lineage>
</organism>
<dbReference type="RefSeq" id="WP_380204773.1">
    <property type="nucleotide sequence ID" value="NZ_JBHTEK010000001.1"/>
</dbReference>
<evidence type="ECO:0000313" key="4">
    <source>
        <dbReference type="Proteomes" id="UP001596513"/>
    </source>
</evidence>
<proteinExistence type="predicted"/>
<gene>
    <name evidence="3" type="ORF">ACFQT0_19335</name>
</gene>
<evidence type="ECO:0000313" key="3">
    <source>
        <dbReference type="EMBL" id="MFC7669263.1"/>
    </source>
</evidence>
<evidence type="ECO:0000256" key="1">
    <source>
        <dbReference type="SAM" id="MobiDB-lite"/>
    </source>
</evidence>
<evidence type="ECO:0000256" key="2">
    <source>
        <dbReference type="SAM" id="SignalP"/>
    </source>
</evidence>
<dbReference type="EMBL" id="JBHTEK010000001">
    <property type="protein sequence ID" value="MFC7669263.1"/>
    <property type="molecule type" value="Genomic_DNA"/>
</dbReference>
<protein>
    <submittedName>
        <fullName evidence="3">Uncharacterized protein</fullName>
    </submittedName>
</protein>
<feature type="signal peptide" evidence="2">
    <location>
        <begin position="1"/>
        <end position="23"/>
    </location>
</feature>
<comment type="caution">
    <text evidence="3">The sequence shown here is derived from an EMBL/GenBank/DDBJ whole genome shotgun (WGS) entry which is preliminary data.</text>
</comment>
<reference evidence="4" key="1">
    <citation type="journal article" date="2019" name="Int. J. Syst. Evol. Microbiol.">
        <title>The Global Catalogue of Microorganisms (GCM) 10K type strain sequencing project: providing services to taxonomists for standard genome sequencing and annotation.</title>
        <authorList>
            <consortium name="The Broad Institute Genomics Platform"/>
            <consortium name="The Broad Institute Genome Sequencing Center for Infectious Disease"/>
            <person name="Wu L."/>
            <person name="Ma J."/>
        </authorList>
    </citation>
    <scope>NUCLEOTIDE SEQUENCE [LARGE SCALE GENOMIC DNA]</scope>
    <source>
        <strain evidence="4">JCM 19635</strain>
    </source>
</reference>
<feature type="compositionally biased region" description="Basic and acidic residues" evidence="1">
    <location>
        <begin position="105"/>
        <end position="116"/>
    </location>
</feature>
<feature type="region of interest" description="Disordered" evidence="1">
    <location>
        <begin position="69"/>
        <end position="124"/>
    </location>
</feature>
<accession>A0ABW2U6Y3</accession>